<feature type="compositionally biased region" description="Gly residues" evidence="1">
    <location>
        <begin position="654"/>
        <end position="673"/>
    </location>
</feature>
<dbReference type="SUPFAM" id="SSF49313">
    <property type="entry name" value="Cadherin-like"/>
    <property type="match status" value="3"/>
</dbReference>
<keyword evidence="5" id="KW-1185">Reference proteome</keyword>
<organism evidence="4 5">
    <name type="scientific">Herbiconiux moechotypicola</name>
    <dbReference type="NCBI Taxonomy" id="637393"/>
    <lineage>
        <taxon>Bacteria</taxon>
        <taxon>Bacillati</taxon>
        <taxon>Actinomycetota</taxon>
        <taxon>Actinomycetes</taxon>
        <taxon>Micrococcales</taxon>
        <taxon>Microbacteriaceae</taxon>
        <taxon>Herbiconiux</taxon>
    </lineage>
</organism>
<feature type="compositionally biased region" description="Pro residues" evidence="1">
    <location>
        <begin position="626"/>
        <end position="636"/>
    </location>
</feature>
<proteinExistence type="predicted"/>
<dbReference type="Proteomes" id="UP001500929">
    <property type="component" value="Unassembled WGS sequence"/>
</dbReference>
<dbReference type="RefSeq" id="WP_259478149.1">
    <property type="nucleotide sequence ID" value="NZ_BAAAQY010000002.1"/>
</dbReference>
<dbReference type="PANTHER" id="PTHR47197:SF3">
    <property type="entry name" value="DIHYDRO-HEME D1 DEHYDROGENASE"/>
    <property type="match status" value="1"/>
</dbReference>
<keyword evidence="2" id="KW-1133">Transmembrane helix</keyword>
<comment type="caution">
    <text evidence="4">The sequence shown here is derived from an EMBL/GenBank/DDBJ whole genome shotgun (WGS) entry which is preliminary data.</text>
</comment>
<keyword evidence="2" id="KW-0472">Membrane</keyword>
<sequence>MNTSRTHLHRVTRRAIALGIAAAVCAGATTLGAVATDARPAQAAVTRAISFTATATLHDAASRSLVSLEVDPGTGRAYAIERPSGDVVVYDTSGSGLRSVARVAVGGDAVDLAVNTATHQVYVSDHAGDSVVVIDGHPASPTANTVVDSIPTTGSGARGIAVDSGAGVAYVANEDSVDLSRIDLGTRAIARIAMPNVPFDVGVSSSDHRVYVTSQVAGTLIPVSSDVAGSPVSLGGGAIPTALDVGAGEVLVGTSAGSDYRVRRFDALLAPAATSTPLDAPATTLASDGSVQLAYVTTGSGALRTFLLDTLSDVGDSTTYPADLSAMTVDQGSHHLLGVTASLTGATITSYDVAASPLILSPRDLAGEVGAAYTSAVVASGRPETTAFSVTSGTLPPGISLDTAGVFSGIPTVAGVFTFTVTADNSSPTTDSVTFTFTVASKAPSAPVVSSTPPPGGTVGAAYGPFTFTASGVPQPSLIVKGGTLPPGLLFDEITYQLRGTPTTAGSYTFVITADNGVGSNSRPFTVVIAPAAGTAPTITSAAPPAGRAGEPYGPFSVTASGAPAPTISIVAGSLPTGLTLDPRTHQLSGTPTEWGTFRFRIEAKNALGTDSRFYALVIEEGTPTPATPTPTPTPSPSASATPDDGGDGDGHRGLGGAGGAGSGADPLGGGTVAGSQPSAARASGSLAQTGLSPVTGLTWGTLALAGGLFLATLVTVRRRRRS</sequence>
<feature type="transmembrane region" description="Helical" evidence="2">
    <location>
        <begin position="697"/>
        <end position="717"/>
    </location>
</feature>
<dbReference type="InterPro" id="IPR015943">
    <property type="entry name" value="WD40/YVTN_repeat-like_dom_sf"/>
</dbReference>
<evidence type="ECO:0000313" key="5">
    <source>
        <dbReference type="Proteomes" id="UP001500929"/>
    </source>
</evidence>
<dbReference type="PANTHER" id="PTHR47197">
    <property type="entry name" value="PROTEIN NIRF"/>
    <property type="match status" value="1"/>
</dbReference>
<protein>
    <submittedName>
        <fullName evidence="4">Uncharacterized protein</fullName>
    </submittedName>
</protein>
<gene>
    <name evidence="4" type="ORF">GCM10009851_09180</name>
</gene>
<feature type="chain" id="PRO_5047121185" evidence="3">
    <location>
        <begin position="36"/>
        <end position="723"/>
    </location>
</feature>
<keyword evidence="2" id="KW-0812">Transmembrane</keyword>
<name>A0ABN3DCT3_9MICO</name>
<evidence type="ECO:0000256" key="3">
    <source>
        <dbReference type="SAM" id="SignalP"/>
    </source>
</evidence>
<feature type="signal peptide" evidence="3">
    <location>
        <begin position="1"/>
        <end position="35"/>
    </location>
</feature>
<reference evidence="4 5" key="1">
    <citation type="journal article" date="2019" name="Int. J. Syst. Evol. Microbiol.">
        <title>The Global Catalogue of Microorganisms (GCM) 10K type strain sequencing project: providing services to taxonomists for standard genome sequencing and annotation.</title>
        <authorList>
            <consortium name="The Broad Institute Genomics Platform"/>
            <consortium name="The Broad Institute Genome Sequencing Center for Infectious Disease"/>
            <person name="Wu L."/>
            <person name="Ma J."/>
        </authorList>
    </citation>
    <scope>NUCLEOTIDE SEQUENCE [LARGE SCALE GENOMIC DNA]</scope>
    <source>
        <strain evidence="4 5">JCM 16117</strain>
    </source>
</reference>
<dbReference type="Gene3D" id="2.130.10.10">
    <property type="entry name" value="YVTN repeat-like/Quinoprotein amine dehydrogenase"/>
    <property type="match status" value="1"/>
</dbReference>
<evidence type="ECO:0000313" key="4">
    <source>
        <dbReference type="EMBL" id="GAA2227215.1"/>
    </source>
</evidence>
<evidence type="ECO:0000256" key="2">
    <source>
        <dbReference type="SAM" id="Phobius"/>
    </source>
</evidence>
<dbReference type="InterPro" id="IPR051200">
    <property type="entry name" value="Host-pathogen_enzymatic-act"/>
</dbReference>
<accession>A0ABN3DCT3</accession>
<keyword evidence="3" id="KW-0732">Signal</keyword>
<feature type="region of interest" description="Disordered" evidence="1">
    <location>
        <begin position="622"/>
        <end position="679"/>
    </location>
</feature>
<dbReference type="Gene3D" id="2.60.40.10">
    <property type="entry name" value="Immunoglobulins"/>
    <property type="match status" value="3"/>
</dbReference>
<dbReference type="EMBL" id="BAAAQY010000002">
    <property type="protein sequence ID" value="GAA2227215.1"/>
    <property type="molecule type" value="Genomic_DNA"/>
</dbReference>
<dbReference type="Pfam" id="PF05345">
    <property type="entry name" value="He_PIG"/>
    <property type="match status" value="3"/>
</dbReference>
<dbReference type="SUPFAM" id="SSF63825">
    <property type="entry name" value="YWTD domain"/>
    <property type="match status" value="1"/>
</dbReference>
<evidence type="ECO:0000256" key="1">
    <source>
        <dbReference type="SAM" id="MobiDB-lite"/>
    </source>
</evidence>
<dbReference type="InterPro" id="IPR013783">
    <property type="entry name" value="Ig-like_fold"/>
</dbReference>
<dbReference type="InterPro" id="IPR015919">
    <property type="entry name" value="Cadherin-like_sf"/>
</dbReference>